<evidence type="ECO:0000259" key="2">
    <source>
        <dbReference type="Pfam" id="PF26488"/>
    </source>
</evidence>
<evidence type="ECO:0000313" key="3">
    <source>
        <dbReference type="EMBL" id="SDX26459.1"/>
    </source>
</evidence>
<protein>
    <recommendedName>
        <fullName evidence="2">DUF8158 domain-containing protein</fullName>
    </recommendedName>
</protein>
<evidence type="ECO:0000256" key="1">
    <source>
        <dbReference type="SAM" id="MobiDB-lite"/>
    </source>
</evidence>
<dbReference type="Proteomes" id="UP000182573">
    <property type="component" value="Unassembled WGS sequence"/>
</dbReference>
<feature type="domain" description="DUF8158" evidence="2">
    <location>
        <begin position="1"/>
        <end position="108"/>
    </location>
</feature>
<sequence>MPDAEPCYNVREQTGDPEHASVDDVVDLVVERAQNPRTDHDDAHFDTAVAAIVDRYGAESVRTVIHRILVDDEPFRTATNGLEMRNVDGVRIGTAASWYLEELNAQDDR</sequence>
<reference evidence="3 4" key="1">
    <citation type="submission" date="2016-10" db="EMBL/GenBank/DDBJ databases">
        <authorList>
            <person name="de Groot N.N."/>
        </authorList>
    </citation>
    <scope>NUCLEOTIDE SEQUENCE [LARGE SCALE GENOMIC DNA]</scope>
    <source>
        <strain evidence="3 4">DSM 3756</strain>
    </source>
</reference>
<gene>
    <name evidence="3" type="ORF">SAMN05443574_1236</name>
</gene>
<proteinExistence type="predicted"/>
<dbReference type="RefSeq" id="WP_004517772.1">
    <property type="nucleotide sequence ID" value="NZ_FNOF01000023.1"/>
</dbReference>
<dbReference type="InterPro" id="IPR058471">
    <property type="entry name" value="DUF8158"/>
</dbReference>
<dbReference type="Pfam" id="PF26488">
    <property type="entry name" value="DUF8158"/>
    <property type="match status" value="1"/>
</dbReference>
<dbReference type="AlphaFoldDB" id="A0A1H3AC75"/>
<dbReference type="STRING" id="28442.SAMN05443574_1236"/>
<name>A0A1H3AC75_HALVA</name>
<dbReference type="EMBL" id="FNOF01000023">
    <property type="protein sequence ID" value="SDX26459.1"/>
    <property type="molecule type" value="Genomic_DNA"/>
</dbReference>
<evidence type="ECO:0000313" key="4">
    <source>
        <dbReference type="Proteomes" id="UP000182573"/>
    </source>
</evidence>
<feature type="region of interest" description="Disordered" evidence="1">
    <location>
        <begin position="1"/>
        <end position="21"/>
    </location>
</feature>
<organism evidence="3 4">
    <name type="scientific">Haloarcula vallismortis</name>
    <name type="common">Halobacterium vallismortis</name>
    <dbReference type="NCBI Taxonomy" id="28442"/>
    <lineage>
        <taxon>Archaea</taxon>
        <taxon>Methanobacteriati</taxon>
        <taxon>Methanobacteriota</taxon>
        <taxon>Stenosarchaea group</taxon>
        <taxon>Halobacteria</taxon>
        <taxon>Halobacteriales</taxon>
        <taxon>Haloarculaceae</taxon>
        <taxon>Haloarcula</taxon>
    </lineage>
</organism>
<accession>A0A1H3AC75</accession>